<evidence type="ECO:0000313" key="2">
    <source>
        <dbReference type="Proteomes" id="UP001501302"/>
    </source>
</evidence>
<gene>
    <name evidence="1" type="ORF">GCM10023314_16300</name>
</gene>
<accession>A0ABP9GLK6</accession>
<reference evidence="2" key="1">
    <citation type="journal article" date="2019" name="Int. J. Syst. Evol. Microbiol.">
        <title>The Global Catalogue of Microorganisms (GCM) 10K type strain sequencing project: providing services to taxonomists for standard genome sequencing and annotation.</title>
        <authorList>
            <consortium name="The Broad Institute Genomics Platform"/>
            <consortium name="The Broad Institute Genome Sequencing Center for Infectious Disease"/>
            <person name="Wu L."/>
            <person name="Ma J."/>
        </authorList>
    </citation>
    <scope>NUCLEOTIDE SEQUENCE [LARGE SCALE GENOMIC DNA]</scope>
    <source>
        <strain evidence="2">JCM 18285</strain>
    </source>
</reference>
<sequence>MILEDKITALKTPLVVSQRLKDITEKAFFDIKDIVIDSDKELHFTVNDIKTVSFLGKYYAYKIEGATYLALYRKSDEKEYQKLAVKSLEEALVYWEKYISQAMSQNHNPLWTNRVGIVDWKQITEWVKQDIEIAKQ</sequence>
<evidence type="ECO:0000313" key="1">
    <source>
        <dbReference type="EMBL" id="GAA4944035.1"/>
    </source>
</evidence>
<comment type="caution">
    <text evidence="1">The sequence shown here is derived from an EMBL/GenBank/DDBJ whole genome shotgun (WGS) entry which is preliminary data.</text>
</comment>
<protein>
    <submittedName>
        <fullName evidence="1">Uncharacterized protein</fullName>
    </submittedName>
</protein>
<dbReference type="EMBL" id="BAABJJ010000022">
    <property type="protein sequence ID" value="GAA4944035.1"/>
    <property type="molecule type" value="Genomic_DNA"/>
</dbReference>
<name>A0ABP9GLK6_9FLAO</name>
<dbReference type="RefSeq" id="WP_345191365.1">
    <property type="nucleotide sequence ID" value="NZ_BAABJJ010000022.1"/>
</dbReference>
<organism evidence="1 2">
    <name type="scientific">Algibacter agarivorans</name>
    <dbReference type="NCBI Taxonomy" id="1109741"/>
    <lineage>
        <taxon>Bacteria</taxon>
        <taxon>Pseudomonadati</taxon>
        <taxon>Bacteroidota</taxon>
        <taxon>Flavobacteriia</taxon>
        <taxon>Flavobacteriales</taxon>
        <taxon>Flavobacteriaceae</taxon>
        <taxon>Algibacter</taxon>
    </lineage>
</organism>
<proteinExistence type="predicted"/>
<keyword evidence="2" id="KW-1185">Reference proteome</keyword>
<dbReference type="Proteomes" id="UP001501302">
    <property type="component" value="Unassembled WGS sequence"/>
</dbReference>